<comment type="caution">
    <text evidence="1">The sequence shown here is derived from an EMBL/GenBank/DDBJ whole genome shotgun (WGS) entry which is preliminary data.</text>
</comment>
<name>A0A814KCL3_9BILA</name>
<sequence length="206" mass="23689">MNLEKLTAIEVANFICPLNDFDIRDIIIAKDVTGFCIVKMTDKVRNDLFPTTTLMIKFDILVQKLYANFNNNLNYIQQNSGEPIQNSLEINDLTEGNVQSIDQLDENILSNQIAESQSTEDIEDTNTEIGNSSDLGTDDSSKLLWIGHFTFPVERIKKEQKKNLERPDYQPTKNDMEDIVKLIFIKLNEYKLPEDGLLIVDRREDI</sequence>
<evidence type="ECO:0000313" key="2">
    <source>
        <dbReference type="Proteomes" id="UP000663879"/>
    </source>
</evidence>
<gene>
    <name evidence="1" type="ORF">OXX778_LOCUS18818</name>
</gene>
<organism evidence="1 2">
    <name type="scientific">Brachionus calyciflorus</name>
    <dbReference type="NCBI Taxonomy" id="104777"/>
    <lineage>
        <taxon>Eukaryota</taxon>
        <taxon>Metazoa</taxon>
        <taxon>Spiralia</taxon>
        <taxon>Gnathifera</taxon>
        <taxon>Rotifera</taxon>
        <taxon>Eurotatoria</taxon>
        <taxon>Monogononta</taxon>
        <taxon>Pseudotrocha</taxon>
        <taxon>Ploima</taxon>
        <taxon>Brachionidae</taxon>
        <taxon>Brachionus</taxon>
    </lineage>
</organism>
<dbReference type="EMBL" id="CAJNOC010005382">
    <property type="protein sequence ID" value="CAF1050814.1"/>
    <property type="molecule type" value="Genomic_DNA"/>
</dbReference>
<proteinExistence type="predicted"/>
<protein>
    <submittedName>
        <fullName evidence="1">Uncharacterized protein</fullName>
    </submittedName>
</protein>
<dbReference type="Proteomes" id="UP000663879">
    <property type="component" value="Unassembled WGS sequence"/>
</dbReference>
<keyword evidence="2" id="KW-1185">Reference proteome</keyword>
<reference evidence="1" key="1">
    <citation type="submission" date="2021-02" db="EMBL/GenBank/DDBJ databases">
        <authorList>
            <person name="Nowell W R."/>
        </authorList>
    </citation>
    <scope>NUCLEOTIDE SEQUENCE</scope>
    <source>
        <strain evidence="1">Ploen Becks lab</strain>
    </source>
</reference>
<dbReference type="AlphaFoldDB" id="A0A814KCL3"/>
<evidence type="ECO:0000313" key="1">
    <source>
        <dbReference type="EMBL" id="CAF1050814.1"/>
    </source>
</evidence>
<accession>A0A814KCL3</accession>